<reference evidence="2 3" key="1">
    <citation type="journal article" date="2015" name="Biotechnol. Biofuels">
        <title>Enhanced degradation of softwood versus hardwood by the white-rot fungus Pycnoporus coccineus.</title>
        <authorList>
            <person name="Couturier M."/>
            <person name="Navarro D."/>
            <person name="Chevret D."/>
            <person name="Henrissat B."/>
            <person name="Piumi F."/>
            <person name="Ruiz-Duenas F.J."/>
            <person name="Martinez A.T."/>
            <person name="Grigoriev I.V."/>
            <person name="Riley R."/>
            <person name="Lipzen A."/>
            <person name="Berrin J.G."/>
            <person name="Master E.R."/>
            <person name="Rosso M.N."/>
        </authorList>
    </citation>
    <scope>NUCLEOTIDE SEQUENCE [LARGE SCALE GENOMIC DNA]</scope>
    <source>
        <strain evidence="2 3">BRFM310</strain>
    </source>
</reference>
<accession>A0A1Y2I9U6</accession>
<evidence type="ECO:0000313" key="2">
    <source>
        <dbReference type="EMBL" id="OSC97887.1"/>
    </source>
</evidence>
<gene>
    <name evidence="2" type="ORF">PYCCODRAFT_1454705</name>
</gene>
<dbReference type="Proteomes" id="UP000193067">
    <property type="component" value="Unassembled WGS sequence"/>
</dbReference>
<dbReference type="EMBL" id="KZ084145">
    <property type="protein sequence ID" value="OSC97887.1"/>
    <property type="molecule type" value="Genomic_DNA"/>
</dbReference>
<name>A0A1Y2I9U6_TRAC3</name>
<feature type="compositionally biased region" description="Polar residues" evidence="1">
    <location>
        <begin position="1"/>
        <end position="56"/>
    </location>
</feature>
<feature type="region of interest" description="Disordered" evidence="1">
    <location>
        <begin position="1"/>
        <end position="146"/>
    </location>
</feature>
<sequence>MSNYGNERQADKNFNYQTSNYPPEGDSTSEGGYGSPTNVFSPQSQRRADPSQTGLIDQSPDGGPLASELQDAKQGADPRTREQYAHEARRDFAPGAEGSQGLNPYGRNPDSPGEARERLAASYADQRGRQFESGGAANEEGDPGAF</sequence>
<keyword evidence="3" id="KW-1185">Reference proteome</keyword>
<dbReference type="AlphaFoldDB" id="A0A1Y2I9U6"/>
<evidence type="ECO:0000313" key="3">
    <source>
        <dbReference type="Proteomes" id="UP000193067"/>
    </source>
</evidence>
<protein>
    <submittedName>
        <fullName evidence="2">Uncharacterized protein</fullName>
    </submittedName>
</protein>
<proteinExistence type="predicted"/>
<feature type="compositionally biased region" description="Basic and acidic residues" evidence="1">
    <location>
        <begin position="70"/>
        <end position="92"/>
    </location>
</feature>
<evidence type="ECO:0000256" key="1">
    <source>
        <dbReference type="SAM" id="MobiDB-lite"/>
    </source>
</evidence>
<dbReference type="OrthoDB" id="3250036at2759"/>
<organism evidence="2 3">
    <name type="scientific">Trametes coccinea (strain BRFM310)</name>
    <name type="common">Pycnoporus coccineus</name>
    <dbReference type="NCBI Taxonomy" id="1353009"/>
    <lineage>
        <taxon>Eukaryota</taxon>
        <taxon>Fungi</taxon>
        <taxon>Dikarya</taxon>
        <taxon>Basidiomycota</taxon>
        <taxon>Agaricomycotina</taxon>
        <taxon>Agaricomycetes</taxon>
        <taxon>Polyporales</taxon>
        <taxon>Polyporaceae</taxon>
        <taxon>Trametes</taxon>
    </lineage>
</organism>